<dbReference type="Gene3D" id="3.30.420.10">
    <property type="entry name" value="Ribonuclease H-like superfamily/Ribonuclease H"/>
    <property type="match status" value="2"/>
</dbReference>
<accession>A0ABY6KWV1</accession>
<dbReference type="InterPro" id="IPR036397">
    <property type="entry name" value="RNaseH_sf"/>
</dbReference>
<proteinExistence type="predicted"/>
<dbReference type="Proteomes" id="UP001235939">
    <property type="component" value="Chromosome 09"/>
</dbReference>
<name>A0ABY6KWV1_9ARAC</name>
<dbReference type="Pfam" id="PF17780">
    <property type="entry name" value="OCRE"/>
    <property type="match status" value="1"/>
</dbReference>
<dbReference type="PANTHER" id="PTHR46060:SF1">
    <property type="entry name" value="MARINER MOS1 TRANSPOSASE-LIKE PROTEIN"/>
    <property type="match status" value="1"/>
</dbReference>
<reference evidence="2 3" key="1">
    <citation type="submission" date="2022-01" db="EMBL/GenBank/DDBJ databases">
        <title>A chromosomal length assembly of Cordylochernes scorpioides.</title>
        <authorList>
            <person name="Zeh D."/>
            <person name="Zeh J."/>
        </authorList>
    </citation>
    <scope>NUCLEOTIDE SEQUENCE [LARGE SCALE GENOMIC DNA]</scope>
    <source>
        <strain evidence="2">IN4F17</strain>
        <tissue evidence="2">Whole Body</tissue>
    </source>
</reference>
<gene>
    <name evidence="2" type="ORF">LAZ67_9002838</name>
</gene>
<dbReference type="EMBL" id="CP092871">
    <property type="protein sequence ID" value="UYV72377.1"/>
    <property type="molecule type" value="Genomic_DNA"/>
</dbReference>
<dbReference type="PANTHER" id="PTHR46060">
    <property type="entry name" value="MARINER MOS1 TRANSPOSASE-LIKE PROTEIN"/>
    <property type="match status" value="1"/>
</dbReference>
<organism evidence="2 3">
    <name type="scientific">Cordylochernes scorpioides</name>
    <dbReference type="NCBI Taxonomy" id="51811"/>
    <lineage>
        <taxon>Eukaryota</taxon>
        <taxon>Metazoa</taxon>
        <taxon>Ecdysozoa</taxon>
        <taxon>Arthropoda</taxon>
        <taxon>Chelicerata</taxon>
        <taxon>Arachnida</taxon>
        <taxon>Pseudoscorpiones</taxon>
        <taxon>Cheliferoidea</taxon>
        <taxon>Chernetidae</taxon>
        <taxon>Cordylochernes</taxon>
    </lineage>
</organism>
<dbReference type="InterPro" id="IPR041591">
    <property type="entry name" value="OCRE"/>
</dbReference>
<evidence type="ECO:0000313" key="2">
    <source>
        <dbReference type="EMBL" id="UYV72377.1"/>
    </source>
</evidence>
<dbReference type="CDD" id="cd16074">
    <property type="entry name" value="OCRE"/>
    <property type="match status" value="1"/>
</dbReference>
<evidence type="ECO:0000259" key="1">
    <source>
        <dbReference type="Pfam" id="PF17780"/>
    </source>
</evidence>
<sequence>MAAALQKIGMDPEQQLYTSKIVDIAAAVIEIPRTAALYTQDSGHCDCCDRDVWRHLKLFIGHDNNNNPKLLSDCCLLPTPVYFLEDSRRLFELLSPVLLLLSLIVLQLIGESLDIPESAIYSILNDHIKISKVCFLWVSHSLNDEQMTRRVSWCREMLKKFDNGSSRLVNSIITGDETWLHYFDVPTKAKNKVRIFEGESTPVSVRKSRSIKKKMLAVFFTVRGVVIREILEKQKTVTAKCEVFLMMITAILIPPKALPFRMKWKILNQASYSPDLSPNNLKKILPSTRKDILEKLKRTISTKRLGLKDCQIKFHQDNARPHTAQQTLVRIYRYVWTLMPHSAYSPDMTPSDFYLFGSSGTTQDWQIPEGSAKTVADLVRDVTANFDSKSDYVFDENSQMYYNASTQFFYDPCVGLPLIQRTCSKYNFTAKIILAWRTDILDANSNLDV</sequence>
<protein>
    <recommendedName>
        <fullName evidence="1">OCRE domain-containing protein</fullName>
    </recommendedName>
</protein>
<evidence type="ECO:0000313" key="3">
    <source>
        <dbReference type="Proteomes" id="UP001235939"/>
    </source>
</evidence>
<dbReference type="InterPro" id="IPR052709">
    <property type="entry name" value="Transposase-MT_Hybrid"/>
</dbReference>
<feature type="domain" description="OCRE" evidence="1">
    <location>
        <begin position="389"/>
        <end position="416"/>
    </location>
</feature>
<keyword evidence="3" id="KW-1185">Reference proteome</keyword>